<feature type="domain" description="Disease resistance R13L4/SHOC-2-like LRR" evidence="10">
    <location>
        <begin position="566"/>
        <end position="937"/>
    </location>
</feature>
<dbReference type="PANTHER" id="PTHR23155:SF1181">
    <property type="entry name" value="OS08G0170200 PROTEIN"/>
    <property type="match status" value="1"/>
</dbReference>
<gene>
    <name evidence="11" type="ORF">PVAP13_8NG031800</name>
</gene>
<dbReference type="GO" id="GO:0042742">
    <property type="term" value="P:defense response to bacterium"/>
    <property type="evidence" value="ECO:0007669"/>
    <property type="project" value="UniProtKB-ARBA"/>
</dbReference>
<dbReference type="PANTHER" id="PTHR23155">
    <property type="entry name" value="DISEASE RESISTANCE PROTEIN RP"/>
    <property type="match status" value="1"/>
</dbReference>
<accession>A0A8T0P515</accession>
<evidence type="ECO:0000256" key="4">
    <source>
        <dbReference type="ARBA" id="ARBA00022741"/>
    </source>
</evidence>
<dbReference type="InterPro" id="IPR027417">
    <property type="entry name" value="P-loop_NTPase"/>
</dbReference>
<dbReference type="Gene3D" id="1.10.8.430">
    <property type="entry name" value="Helical domain of apoptotic protease-activating factors"/>
    <property type="match status" value="1"/>
</dbReference>
<name>A0A8T0P515_PANVG</name>
<keyword evidence="5" id="KW-0611">Plant defense</keyword>
<dbReference type="InterPro" id="IPR002182">
    <property type="entry name" value="NB-ARC"/>
</dbReference>
<dbReference type="Pfam" id="PF23559">
    <property type="entry name" value="WHD_DRP"/>
    <property type="match status" value="1"/>
</dbReference>
<dbReference type="GO" id="GO:0009626">
    <property type="term" value="P:plant-type hypersensitive response"/>
    <property type="evidence" value="ECO:0007669"/>
    <property type="project" value="UniProtKB-ARBA"/>
</dbReference>
<evidence type="ECO:0000259" key="9">
    <source>
        <dbReference type="Pfam" id="PF23559"/>
    </source>
</evidence>
<comment type="similarity">
    <text evidence="1">Belongs to the disease resistance NB-LRR family.</text>
</comment>
<dbReference type="Gene3D" id="3.40.50.300">
    <property type="entry name" value="P-loop containing nucleotide triphosphate hydrolases"/>
    <property type="match status" value="1"/>
</dbReference>
<dbReference type="EMBL" id="CM029052">
    <property type="protein sequence ID" value="KAG2555779.1"/>
    <property type="molecule type" value="Genomic_DNA"/>
</dbReference>
<dbReference type="InterPro" id="IPR032675">
    <property type="entry name" value="LRR_dom_sf"/>
</dbReference>
<evidence type="ECO:0000256" key="5">
    <source>
        <dbReference type="ARBA" id="ARBA00022821"/>
    </source>
</evidence>
<dbReference type="InterPro" id="IPR044974">
    <property type="entry name" value="Disease_R_plants"/>
</dbReference>
<keyword evidence="3" id="KW-0677">Repeat</keyword>
<dbReference type="Pfam" id="PF18052">
    <property type="entry name" value="Rx_N"/>
    <property type="match status" value="1"/>
</dbReference>
<dbReference type="InterPro" id="IPR042197">
    <property type="entry name" value="Apaf_helical"/>
</dbReference>
<dbReference type="Gene3D" id="3.80.10.10">
    <property type="entry name" value="Ribonuclease Inhibitor"/>
    <property type="match status" value="1"/>
</dbReference>
<sequence>MELALGAMAGLAPKLGDLLVAEYVVQKGLKPDIVSLSDELVMMHAALVDASRIPPDQLTEVQKLWARKLRELSLDTEDAVDDFVLRVACGNSAAADTDANVFKKILGKATAPMKKFKDRRQISDRVKDIKKLSNELAELRDKYTVRGPGADLAASTGIDPRVINLYKKESDLVGIEESRDKLIRMLSIGTKDDDAIQRLKIVSVVGVGGLGKTTLAKTVHDMLKKQFSCSAFISVGRTPNLNRTFEKMLVELDHQKYSQVDMARWDAEQFSNELHKFLEDKRYFVVVDDIWDKGSWEAIRYALKDNSCGSRIIMTTRNSEVVTKAEELYLQKHLSDENSKKLFYKRIQCEEGESLDVSGELSRKIINKCCGIPLAIIAIASLLVERPREEWSKIYDSIGFGNGDNTTRILAYSYYDLPSYLKPCLLHLSIFGEDYVLETKSIIWMWIGEGFVHLEKEEGSLFEAGERYFNELVNRSMIQPMGYSDNPLAQHFRIHDIVFDLINKLSRDENFVTFLGSKEQHASPDRLRREKKTSMPHSDSKVRRLAVRDHHVQRFPEDTMDMPKVLRSLNIMYSEIEIMTPLYIFRFCRVLYIQDSYNNRPISLKHLGRLLHLKYIEITNTLVDELPKDIGRLKSLHTLILVKIGVDELPPAVCSLTQLMCLAAIAFRRLPSDRMGNLTSLQQLELDTVVGRSAAKDLVVELRKLTRLRTIAITFSEELEETLQKALVQSLCNLPELHGLLLRSSPGLFQKGATVWEDWEPPMQIRRLLIVGIRFLQLPGWINRSRLPHLCFLSQAVYVVGVHDLDNLARLPELSYLELGSASWPPGYTVGTDGFRNLRVCAVGTTLKFQMGAMPRLEELQFTVYAGYWSWVDDGVLLEQLPTKEGIEDLDLGLDNLLSLEQVTVTVDCSGATAAEVQEVEAMVTCAVENHPNRPTVKMDRVCEGSILSDEDKVALLQRHIEERVSVLECKDEPDAQFISFLRRRRRLQKAIFSIDCAGASMCEVEKVEAALRRAAEVHRNHPTIQLIRTNTDEIVSSSDRPDTERLFFLPNSSWTTIMMIHQKICFANSRSSIDSSVHPFEPRR</sequence>
<dbReference type="InterPro" id="IPR041118">
    <property type="entry name" value="Rx_N"/>
</dbReference>
<feature type="domain" description="Disease resistance N-terminal" evidence="8">
    <location>
        <begin position="8"/>
        <end position="92"/>
    </location>
</feature>
<dbReference type="FunFam" id="1.10.10.10:FF:000322">
    <property type="entry name" value="Probable disease resistance protein At1g63360"/>
    <property type="match status" value="1"/>
</dbReference>
<dbReference type="InterPro" id="IPR038005">
    <property type="entry name" value="RX-like_CC"/>
</dbReference>
<dbReference type="Proteomes" id="UP000823388">
    <property type="component" value="Chromosome 8N"/>
</dbReference>
<comment type="caution">
    <text evidence="11">The sequence shown here is derived from an EMBL/GenBank/DDBJ whole genome shotgun (WGS) entry which is preliminary data.</text>
</comment>
<keyword evidence="6" id="KW-0175">Coiled coil</keyword>
<dbReference type="Pfam" id="PF00931">
    <property type="entry name" value="NB-ARC"/>
    <property type="match status" value="1"/>
</dbReference>
<feature type="domain" description="NB-ARC" evidence="7">
    <location>
        <begin position="197"/>
        <end position="345"/>
    </location>
</feature>
<dbReference type="AlphaFoldDB" id="A0A8T0P515"/>
<dbReference type="FunFam" id="3.40.50.300:FF:001091">
    <property type="entry name" value="Probable disease resistance protein At1g61300"/>
    <property type="match status" value="1"/>
</dbReference>
<keyword evidence="4" id="KW-0547">Nucleotide-binding</keyword>
<feature type="domain" description="Disease resistance protein winged helix" evidence="9">
    <location>
        <begin position="430"/>
        <end position="502"/>
    </location>
</feature>
<protein>
    <submittedName>
        <fullName evidence="11">Uncharacterized protein</fullName>
    </submittedName>
</protein>
<evidence type="ECO:0000313" key="11">
    <source>
        <dbReference type="EMBL" id="KAG2555779.1"/>
    </source>
</evidence>
<evidence type="ECO:0000259" key="8">
    <source>
        <dbReference type="Pfam" id="PF18052"/>
    </source>
</evidence>
<evidence type="ECO:0000256" key="6">
    <source>
        <dbReference type="ARBA" id="ARBA00023054"/>
    </source>
</evidence>
<reference evidence="11" key="1">
    <citation type="submission" date="2020-05" db="EMBL/GenBank/DDBJ databases">
        <title>WGS assembly of Panicum virgatum.</title>
        <authorList>
            <person name="Lovell J.T."/>
            <person name="Jenkins J."/>
            <person name="Shu S."/>
            <person name="Juenger T.E."/>
            <person name="Schmutz J."/>
        </authorList>
    </citation>
    <scope>NUCLEOTIDE SEQUENCE</scope>
    <source>
        <strain evidence="11">AP13</strain>
    </source>
</reference>
<evidence type="ECO:0000256" key="2">
    <source>
        <dbReference type="ARBA" id="ARBA00022614"/>
    </source>
</evidence>
<dbReference type="Gene3D" id="1.10.10.10">
    <property type="entry name" value="Winged helix-like DNA-binding domain superfamily/Winged helix DNA-binding domain"/>
    <property type="match status" value="1"/>
</dbReference>
<organism evidence="11 12">
    <name type="scientific">Panicum virgatum</name>
    <name type="common">Blackwell switchgrass</name>
    <dbReference type="NCBI Taxonomy" id="38727"/>
    <lineage>
        <taxon>Eukaryota</taxon>
        <taxon>Viridiplantae</taxon>
        <taxon>Streptophyta</taxon>
        <taxon>Embryophyta</taxon>
        <taxon>Tracheophyta</taxon>
        <taxon>Spermatophyta</taxon>
        <taxon>Magnoliopsida</taxon>
        <taxon>Liliopsida</taxon>
        <taxon>Poales</taxon>
        <taxon>Poaceae</taxon>
        <taxon>PACMAD clade</taxon>
        <taxon>Panicoideae</taxon>
        <taxon>Panicodae</taxon>
        <taxon>Paniceae</taxon>
        <taxon>Panicinae</taxon>
        <taxon>Panicum</taxon>
        <taxon>Panicum sect. Hiantes</taxon>
    </lineage>
</organism>
<dbReference type="GO" id="GO:0043531">
    <property type="term" value="F:ADP binding"/>
    <property type="evidence" value="ECO:0007669"/>
    <property type="project" value="InterPro"/>
</dbReference>
<evidence type="ECO:0000256" key="3">
    <source>
        <dbReference type="ARBA" id="ARBA00022737"/>
    </source>
</evidence>
<evidence type="ECO:0000313" key="12">
    <source>
        <dbReference type="Proteomes" id="UP000823388"/>
    </source>
</evidence>
<dbReference type="Pfam" id="PF23598">
    <property type="entry name" value="LRR_14"/>
    <property type="match status" value="1"/>
</dbReference>
<evidence type="ECO:0000259" key="10">
    <source>
        <dbReference type="Pfam" id="PF23598"/>
    </source>
</evidence>
<dbReference type="Gene3D" id="1.20.5.4130">
    <property type="match status" value="1"/>
</dbReference>
<evidence type="ECO:0000259" key="7">
    <source>
        <dbReference type="Pfam" id="PF00931"/>
    </source>
</evidence>
<keyword evidence="2" id="KW-0433">Leucine-rich repeat</keyword>
<dbReference type="InterPro" id="IPR058922">
    <property type="entry name" value="WHD_DRP"/>
</dbReference>
<evidence type="ECO:0000256" key="1">
    <source>
        <dbReference type="ARBA" id="ARBA00008894"/>
    </source>
</evidence>
<dbReference type="SUPFAM" id="SSF52540">
    <property type="entry name" value="P-loop containing nucleoside triphosphate hydrolases"/>
    <property type="match status" value="1"/>
</dbReference>
<keyword evidence="12" id="KW-1185">Reference proteome</keyword>
<dbReference type="InterPro" id="IPR055414">
    <property type="entry name" value="LRR_R13L4/SHOC2-like"/>
</dbReference>
<dbReference type="CDD" id="cd14798">
    <property type="entry name" value="RX-CC_like"/>
    <property type="match status" value="1"/>
</dbReference>
<proteinExistence type="inferred from homology"/>
<dbReference type="SUPFAM" id="SSF52058">
    <property type="entry name" value="L domain-like"/>
    <property type="match status" value="1"/>
</dbReference>
<dbReference type="InterPro" id="IPR036388">
    <property type="entry name" value="WH-like_DNA-bd_sf"/>
</dbReference>
<dbReference type="PRINTS" id="PR00364">
    <property type="entry name" value="DISEASERSIST"/>
</dbReference>
<dbReference type="GO" id="GO:0002758">
    <property type="term" value="P:innate immune response-activating signaling pathway"/>
    <property type="evidence" value="ECO:0007669"/>
    <property type="project" value="UniProtKB-ARBA"/>
</dbReference>